<comment type="caution">
    <text evidence="2">The sequence shown here is derived from an EMBL/GenBank/DDBJ whole genome shotgun (WGS) entry which is preliminary data.</text>
</comment>
<dbReference type="AlphaFoldDB" id="A0A6L9Y6N9"/>
<evidence type="ECO:0000313" key="3">
    <source>
        <dbReference type="Proteomes" id="UP000477651"/>
    </source>
</evidence>
<keyword evidence="1" id="KW-1133">Transmembrane helix</keyword>
<evidence type="ECO:0000256" key="1">
    <source>
        <dbReference type="SAM" id="Phobius"/>
    </source>
</evidence>
<feature type="transmembrane region" description="Helical" evidence="1">
    <location>
        <begin position="64"/>
        <end position="87"/>
    </location>
</feature>
<dbReference type="Proteomes" id="UP000477651">
    <property type="component" value="Unassembled WGS sequence"/>
</dbReference>
<gene>
    <name evidence="2" type="ORF">F9B74_06705</name>
</gene>
<reference evidence="2 3" key="1">
    <citation type="submission" date="2020-02" db="EMBL/GenBank/DDBJ databases">
        <title>Pelistega sp. NLN82 were isolated from wild rodents of the Hainan Island.</title>
        <authorList>
            <person name="Niu N."/>
            <person name="Zhou J."/>
        </authorList>
    </citation>
    <scope>NUCLEOTIDE SEQUENCE [LARGE SCALE GENOMIC DNA]</scope>
    <source>
        <strain evidence="2 3">NLN82</strain>
    </source>
</reference>
<accession>A0A6L9Y6N9</accession>
<dbReference type="RefSeq" id="WP_163764536.1">
    <property type="nucleotide sequence ID" value="NZ_JAAGYR010000011.1"/>
</dbReference>
<keyword evidence="1" id="KW-0472">Membrane</keyword>
<feature type="transmembrane region" description="Helical" evidence="1">
    <location>
        <begin position="139"/>
        <end position="161"/>
    </location>
</feature>
<keyword evidence="1" id="KW-0812">Transmembrane</keyword>
<name>A0A6L9Y6N9_9BURK</name>
<protein>
    <submittedName>
        <fullName evidence="2">Uncharacterized protein</fullName>
    </submittedName>
</protein>
<feature type="transmembrane region" description="Helical" evidence="1">
    <location>
        <begin position="99"/>
        <end position="119"/>
    </location>
</feature>
<dbReference type="EMBL" id="JAAGYR010000011">
    <property type="protein sequence ID" value="NEN76013.1"/>
    <property type="molecule type" value="Genomic_DNA"/>
</dbReference>
<keyword evidence="3" id="KW-1185">Reference proteome</keyword>
<proteinExistence type="predicted"/>
<evidence type="ECO:0000313" key="2">
    <source>
        <dbReference type="EMBL" id="NEN76013.1"/>
    </source>
</evidence>
<organism evidence="2 3">
    <name type="scientific">Pelistega ratti</name>
    <dbReference type="NCBI Taxonomy" id="2652177"/>
    <lineage>
        <taxon>Bacteria</taxon>
        <taxon>Pseudomonadati</taxon>
        <taxon>Pseudomonadota</taxon>
        <taxon>Betaproteobacteria</taxon>
        <taxon>Burkholderiales</taxon>
        <taxon>Alcaligenaceae</taxon>
        <taxon>Pelistega</taxon>
    </lineage>
</organism>
<sequence length="162" mass="19484">MKRFWNYIFYFTWKFHNVIGYYFVEKPLDYLFGLSNFWDKHNKRGKKDARNIIENPYSGFNIGFAFYCMLVSTEIICVCIISVFVVFFDLDIKNRVSAITVLIIIFLPAYLFNEFLLGWHKKTYLTYFKELERISNKRLGYLITLCFHLGVILLGILIFIWM</sequence>